<accession>A0A9P6CTJ1</accession>
<dbReference type="EMBL" id="MU155233">
    <property type="protein sequence ID" value="KAF9478477.1"/>
    <property type="molecule type" value="Genomic_DNA"/>
</dbReference>
<reference evidence="3" key="1">
    <citation type="submission" date="2020-11" db="EMBL/GenBank/DDBJ databases">
        <authorList>
            <consortium name="DOE Joint Genome Institute"/>
            <person name="Ahrendt S."/>
            <person name="Riley R."/>
            <person name="Andreopoulos W."/>
            <person name="Labutti K."/>
            <person name="Pangilinan J."/>
            <person name="Ruiz-Duenas F.J."/>
            <person name="Barrasa J.M."/>
            <person name="Sanchez-Garcia M."/>
            <person name="Camarero S."/>
            <person name="Miyauchi S."/>
            <person name="Serrano A."/>
            <person name="Linde D."/>
            <person name="Babiker R."/>
            <person name="Drula E."/>
            <person name="Ayuso-Fernandez I."/>
            <person name="Pacheco R."/>
            <person name="Padilla G."/>
            <person name="Ferreira P."/>
            <person name="Barriuso J."/>
            <person name="Kellner H."/>
            <person name="Castanera R."/>
            <person name="Alfaro M."/>
            <person name="Ramirez L."/>
            <person name="Pisabarro A.G."/>
            <person name="Kuo A."/>
            <person name="Tritt A."/>
            <person name="Lipzen A."/>
            <person name="He G."/>
            <person name="Yan M."/>
            <person name="Ng V."/>
            <person name="Cullen D."/>
            <person name="Martin F."/>
            <person name="Rosso M.-N."/>
            <person name="Henrissat B."/>
            <person name="Hibbett D."/>
            <person name="Martinez A.T."/>
            <person name="Grigoriev I.V."/>
        </authorList>
    </citation>
    <scope>NUCLEOTIDE SEQUENCE</scope>
    <source>
        <strain evidence="3">CIRM-BRFM 674</strain>
    </source>
</reference>
<dbReference type="Proteomes" id="UP000807469">
    <property type="component" value="Unassembled WGS sequence"/>
</dbReference>
<dbReference type="AlphaFoldDB" id="A0A9P6CTJ1"/>
<keyword evidence="2" id="KW-0472">Membrane</keyword>
<evidence type="ECO:0000256" key="2">
    <source>
        <dbReference type="SAM" id="Phobius"/>
    </source>
</evidence>
<feature type="compositionally biased region" description="Basic and acidic residues" evidence="1">
    <location>
        <begin position="146"/>
        <end position="175"/>
    </location>
</feature>
<proteinExistence type="predicted"/>
<organism evidence="3 4">
    <name type="scientific">Pholiota conissans</name>
    <dbReference type="NCBI Taxonomy" id="109636"/>
    <lineage>
        <taxon>Eukaryota</taxon>
        <taxon>Fungi</taxon>
        <taxon>Dikarya</taxon>
        <taxon>Basidiomycota</taxon>
        <taxon>Agaricomycotina</taxon>
        <taxon>Agaricomycetes</taxon>
        <taxon>Agaricomycetidae</taxon>
        <taxon>Agaricales</taxon>
        <taxon>Agaricineae</taxon>
        <taxon>Strophariaceae</taxon>
        <taxon>Pholiota</taxon>
    </lineage>
</organism>
<comment type="caution">
    <text evidence="3">The sequence shown here is derived from an EMBL/GenBank/DDBJ whole genome shotgun (WGS) entry which is preliminary data.</text>
</comment>
<dbReference type="OrthoDB" id="3366475at2759"/>
<evidence type="ECO:0000313" key="3">
    <source>
        <dbReference type="EMBL" id="KAF9478477.1"/>
    </source>
</evidence>
<evidence type="ECO:0000313" key="4">
    <source>
        <dbReference type="Proteomes" id="UP000807469"/>
    </source>
</evidence>
<name>A0A9P6CTJ1_9AGAR</name>
<sequence>MSVSYQSATETPSATLAALQRLPSEIRAPIAQATPYIIAVFSFLKLAFSFILNLFSPLLHLSPLPILQYLLAPLFVFLDIATTIFIRTPYRTAAYLLEALFPLYVLVGVACITGVLLGACARVTSRVLVASLVPEESASSDTPVVKTEKTEQDVKKMDSQTRTKRGRANEVKIES</sequence>
<keyword evidence="2" id="KW-0812">Transmembrane</keyword>
<keyword evidence="2" id="KW-1133">Transmembrane helix</keyword>
<protein>
    <submittedName>
        <fullName evidence="3">Uncharacterized protein</fullName>
    </submittedName>
</protein>
<feature type="region of interest" description="Disordered" evidence="1">
    <location>
        <begin position="136"/>
        <end position="175"/>
    </location>
</feature>
<feature type="transmembrane region" description="Helical" evidence="2">
    <location>
        <begin position="36"/>
        <end position="55"/>
    </location>
</feature>
<evidence type="ECO:0000256" key="1">
    <source>
        <dbReference type="SAM" id="MobiDB-lite"/>
    </source>
</evidence>
<feature type="transmembrane region" description="Helical" evidence="2">
    <location>
        <begin position="93"/>
        <end position="117"/>
    </location>
</feature>
<gene>
    <name evidence="3" type="ORF">BDN70DRAFT_879913</name>
</gene>
<keyword evidence="4" id="KW-1185">Reference proteome</keyword>
<feature type="transmembrane region" description="Helical" evidence="2">
    <location>
        <begin position="67"/>
        <end position="86"/>
    </location>
</feature>